<dbReference type="Proteomes" id="UP001620409">
    <property type="component" value="Unassembled WGS sequence"/>
</dbReference>
<dbReference type="InterPro" id="IPR032092">
    <property type="entry name" value="PilW"/>
</dbReference>
<keyword evidence="1" id="KW-0472">Membrane</keyword>
<sequence length="255" mass="26759">MTRAHQRGLSLISLLIAMTIGVFLLAGLFNVWLQTRNTFNAQNSLAQLQDAERMAVTTMASIVQSGGFYPLGDNYSTNPAPPSPLFTPTNVFTASGNFAAGQYIWGSKGTSGSASNPSDTIYVRFMSDGSALDCLGQSQSDRALVTNTYTIDASGNLKCGVTSVLNGATTTTPSQTVVSGISSMTTTYGVDPGGTGSATQYMNASAVTSNAYWSYVRSVKIQLIFTNPLASQTGQPATVNPITRIVAVTQTTNSI</sequence>
<feature type="transmembrane region" description="Helical" evidence="1">
    <location>
        <begin position="12"/>
        <end position="33"/>
    </location>
</feature>
<dbReference type="EMBL" id="JADIKI010000022">
    <property type="protein sequence ID" value="MFK2854198.1"/>
    <property type="molecule type" value="Genomic_DNA"/>
</dbReference>
<keyword evidence="1" id="KW-0812">Transmembrane</keyword>
<evidence type="ECO:0000313" key="3">
    <source>
        <dbReference type="Proteomes" id="UP001620409"/>
    </source>
</evidence>
<evidence type="ECO:0000256" key="1">
    <source>
        <dbReference type="SAM" id="Phobius"/>
    </source>
</evidence>
<dbReference type="InterPro" id="IPR012902">
    <property type="entry name" value="N_methyl_site"/>
</dbReference>
<dbReference type="RefSeq" id="WP_380008244.1">
    <property type="nucleotide sequence ID" value="NZ_JADIKI010000022.1"/>
</dbReference>
<dbReference type="Pfam" id="PF07963">
    <property type="entry name" value="N_methyl"/>
    <property type="match status" value="1"/>
</dbReference>
<evidence type="ECO:0000313" key="2">
    <source>
        <dbReference type="EMBL" id="MFK2854198.1"/>
    </source>
</evidence>
<organism evidence="2 3">
    <name type="scientific">Dyella humi</name>
    <dbReference type="NCBI Taxonomy" id="1770547"/>
    <lineage>
        <taxon>Bacteria</taxon>
        <taxon>Pseudomonadati</taxon>
        <taxon>Pseudomonadota</taxon>
        <taxon>Gammaproteobacteria</taxon>
        <taxon>Lysobacterales</taxon>
        <taxon>Rhodanobacteraceae</taxon>
        <taxon>Dyella</taxon>
    </lineage>
</organism>
<proteinExistence type="predicted"/>
<protein>
    <submittedName>
        <fullName evidence="2">PilW family protein</fullName>
    </submittedName>
</protein>
<keyword evidence="3" id="KW-1185">Reference proteome</keyword>
<reference evidence="2 3" key="1">
    <citation type="submission" date="2020-10" db="EMBL/GenBank/DDBJ databases">
        <title>Phylogeny of dyella-like bacteria.</title>
        <authorList>
            <person name="Fu J."/>
        </authorList>
    </citation>
    <scope>NUCLEOTIDE SEQUENCE [LARGE SCALE GENOMIC DNA]</scope>
    <source>
        <strain evidence="2 3">DHG40</strain>
    </source>
</reference>
<comment type="caution">
    <text evidence="2">The sequence shown here is derived from an EMBL/GenBank/DDBJ whole genome shotgun (WGS) entry which is preliminary data.</text>
</comment>
<gene>
    <name evidence="2" type="ORF">ISP18_06325</name>
</gene>
<accession>A0ABW8IG71</accession>
<dbReference type="Pfam" id="PF16074">
    <property type="entry name" value="PilW"/>
    <property type="match status" value="1"/>
</dbReference>
<keyword evidence="1" id="KW-1133">Transmembrane helix</keyword>
<name>A0ABW8IG71_9GAMM</name>